<dbReference type="Proteomes" id="UP001374579">
    <property type="component" value="Unassembled WGS sequence"/>
</dbReference>
<evidence type="ECO:0000313" key="2">
    <source>
        <dbReference type="EMBL" id="KAK7116509.1"/>
    </source>
</evidence>
<feature type="region of interest" description="Disordered" evidence="1">
    <location>
        <begin position="528"/>
        <end position="550"/>
    </location>
</feature>
<feature type="region of interest" description="Disordered" evidence="1">
    <location>
        <begin position="260"/>
        <end position="291"/>
    </location>
</feature>
<proteinExistence type="predicted"/>
<reference evidence="2 3" key="1">
    <citation type="submission" date="2024-02" db="EMBL/GenBank/DDBJ databases">
        <title>Chromosome-scale genome assembly of the rough periwinkle Littorina saxatilis.</title>
        <authorList>
            <person name="De Jode A."/>
            <person name="Faria R."/>
            <person name="Formenti G."/>
            <person name="Sims Y."/>
            <person name="Smith T.P."/>
            <person name="Tracey A."/>
            <person name="Wood J.M.D."/>
            <person name="Zagrodzka Z.B."/>
            <person name="Johannesson K."/>
            <person name="Butlin R.K."/>
            <person name="Leder E.H."/>
        </authorList>
    </citation>
    <scope>NUCLEOTIDE SEQUENCE [LARGE SCALE GENOMIC DNA]</scope>
    <source>
        <strain evidence="2">Snail1</strain>
        <tissue evidence="2">Muscle</tissue>
    </source>
</reference>
<evidence type="ECO:0000256" key="1">
    <source>
        <dbReference type="SAM" id="MobiDB-lite"/>
    </source>
</evidence>
<sequence>MALIPGSYARAAGLQSEINKVTITRVAGGEVQFRRAIDTYQKDLRCNVNQIGREQKLLRRSLKKYHKKLREGKKERRQREAKEREDSNRLKQNARQFKEATKAVRRNVLVLTDPKEEAEGHQDEVAPEESSASEEQNTGLGTLPESPDSGIGSEGDDKLSVDSAAQAGKGEGAKRKVFMTSQKGKMPYFKAKKGQRDKISGNKQSHAHEDFSEEEASEGVTEKGEEGIFLAVINEEGEDGGDQSKLSSAKALLMSAAKSYPETQADEMQHKDTDDGSKDSKRQTHRGRTKIVSMTSLNTKNVTSSGETQMANHTDLEADHQGSRKPSFGTVGAVVMLTTKTSRRKKTDVSYSDLIKLQHTHTSGTKLLFNLVDRLASKHGIGDLPPLKSSRSSSLDPRSNVKIKKRGNGPESQMSDGMVKQAAALYTMKYGYGVLDDAVSDDVIPSDMLSLDVSDAVAGARDVEEFENEHDFTKRNYTNGRSSRKMSVSSRRQDSLDTVIIKDQAEVPPRKLSVIRLKQDSTDVVKIEHTDGHSDTPSRKLSVTSVRRNSTDVTSPYYALSDAASTLFQDSIPDGVTPSVTDLRERRSSRSKGRHLLSMSELSEHASRVREKSFNAPEPYSLTIESNSSAAHQDSTNTHTRRESRSLNRMSPPPRRSRSLYRARRDSVQNQLQLRLRDQNEAGNTAWQSAFGRLKLLHTLHDLSQHFDKDSS</sequence>
<dbReference type="EMBL" id="JBAMIC010000001">
    <property type="protein sequence ID" value="KAK7116509.1"/>
    <property type="molecule type" value="Genomic_DNA"/>
</dbReference>
<feature type="compositionally biased region" description="Basic and acidic residues" evidence="1">
    <location>
        <begin position="602"/>
        <end position="613"/>
    </location>
</feature>
<feature type="region of interest" description="Disordered" evidence="1">
    <location>
        <begin position="474"/>
        <end position="493"/>
    </location>
</feature>
<feature type="compositionally biased region" description="Basic and acidic residues" evidence="1">
    <location>
        <begin position="194"/>
        <end position="210"/>
    </location>
</feature>
<feature type="region of interest" description="Disordered" evidence="1">
    <location>
        <begin position="110"/>
        <end position="224"/>
    </location>
</feature>
<comment type="caution">
    <text evidence="2">The sequence shown here is derived from an EMBL/GenBank/DDBJ whole genome shotgun (WGS) entry which is preliminary data.</text>
</comment>
<keyword evidence="3" id="KW-1185">Reference proteome</keyword>
<feature type="compositionally biased region" description="Polar residues" evidence="1">
    <location>
        <begin position="539"/>
        <end position="550"/>
    </location>
</feature>
<gene>
    <name evidence="2" type="ORF">V1264_002176</name>
</gene>
<feature type="region of interest" description="Disordered" evidence="1">
    <location>
        <begin position="66"/>
        <end position="98"/>
    </location>
</feature>
<feature type="region of interest" description="Disordered" evidence="1">
    <location>
        <begin position="569"/>
        <end position="666"/>
    </location>
</feature>
<feature type="compositionally biased region" description="Basic and acidic residues" evidence="1">
    <location>
        <begin position="72"/>
        <end position="89"/>
    </location>
</feature>
<feature type="region of interest" description="Disordered" evidence="1">
    <location>
        <begin position="380"/>
        <end position="416"/>
    </location>
</feature>
<organism evidence="2 3">
    <name type="scientific">Littorina saxatilis</name>
    <dbReference type="NCBI Taxonomy" id="31220"/>
    <lineage>
        <taxon>Eukaryota</taxon>
        <taxon>Metazoa</taxon>
        <taxon>Spiralia</taxon>
        <taxon>Lophotrochozoa</taxon>
        <taxon>Mollusca</taxon>
        <taxon>Gastropoda</taxon>
        <taxon>Caenogastropoda</taxon>
        <taxon>Littorinimorpha</taxon>
        <taxon>Littorinoidea</taxon>
        <taxon>Littorinidae</taxon>
        <taxon>Littorina</taxon>
    </lineage>
</organism>
<evidence type="ECO:0000313" key="3">
    <source>
        <dbReference type="Proteomes" id="UP001374579"/>
    </source>
</evidence>
<dbReference type="AlphaFoldDB" id="A0AAN9GPZ3"/>
<name>A0AAN9GPZ3_9CAEN</name>
<protein>
    <submittedName>
        <fullName evidence="2">Uncharacterized protein</fullName>
    </submittedName>
</protein>
<feature type="compositionally biased region" description="Polar residues" evidence="1">
    <location>
        <begin position="623"/>
        <end position="638"/>
    </location>
</feature>
<accession>A0AAN9GPZ3</accession>
<feature type="compositionally biased region" description="Low complexity" evidence="1">
    <location>
        <begin position="383"/>
        <end position="398"/>
    </location>
</feature>
<feature type="compositionally biased region" description="Basic and acidic residues" evidence="1">
    <location>
        <begin position="113"/>
        <end position="124"/>
    </location>
</feature>
<feature type="compositionally biased region" description="Basic and acidic residues" evidence="1">
    <location>
        <begin position="528"/>
        <end position="538"/>
    </location>
</feature>
<feature type="compositionally biased region" description="Basic and acidic residues" evidence="1">
    <location>
        <begin position="267"/>
        <end position="282"/>
    </location>
</feature>